<dbReference type="Proteomes" id="UP000177507">
    <property type="component" value="Unassembled WGS sequence"/>
</dbReference>
<dbReference type="EMBL" id="MGJI01000031">
    <property type="protein sequence ID" value="OGN03665.1"/>
    <property type="molecule type" value="Genomic_DNA"/>
</dbReference>
<evidence type="ECO:0000313" key="1">
    <source>
        <dbReference type="EMBL" id="OGN03665.1"/>
    </source>
</evidence>
<proteinExistence type="predicted"/>
<evidence type="ECO:0000313" key="2">
    <source>
        <dbReference type="Proteomes" id="UP000177507"/>
    </source>
</evidence>
<reference evidence="1 2" key="1">
    <citation type="journal article" date="2016" name="Nat. Commun.">
        <title>Thousands of microbial genomes shed light on interconnected biogeochemical processes in an aquifer system.</title>
        <authorList>
            <person name="Anantharaman K."/>
            <person name="Brown C.T."/>
            <person name="Hug L.A."/>
            <person name="Sharon I."/>
            <person name="Castelle C.J."/>
            <person name="Probst A.J."/>
            <person name="Thomas B.C."/>
            <person name="Singh A."/>
            <person name="Wilkins M.J."/>
            <person name="Karaoz U."/>
            <person name="Brodie E.L."/>
            <person name="Williams K.H."/>
            <person name="Hubbard S.S."/>
            <person name="Banfield J.F."/>
        </authorList>
    </citation>
    <scope>NUCLEOTIDE SEQUENCE [LARGE SCALE GENOMIC DNA]</scope>
</reference>
<sequence>MSEAHTKLALILRTKPEVLLDLEQKMDKLTGKSGIIEKIAEENRMLVGRTLQEFGLEPKECSAKRVYDALIQRLTHMDKHLYNFLGKPDLSKMSAACGKLCETALTLNKPATGLFIKKEVAVKMLEKFPPNNLLDHFGHKSVAELVEKQGFESVFSALRFAQDQKWMHEFFDKAYDGLTTNDFEEREVVLKVLEPEWLDVAEKFLEKKYHNVSHLKEFGVIFVIPLTIDTPGETLRLFTLMLHYLNEVPFYSKLFRKFSLEKDFTTKLKSLLRGDVPEGQKPDENSFRIVQRYLAKDDVNDFRLLEPHINPEAEHWYKAEGDLAKLSGMVGAEGHAFGYWQGLDFVGDFFHDGISTAGDEELIAFDLIDLVMSLVKKGEIKYLYHQQEALWNKIFIEYLGRDRVNELVEENIIGGFVRL</sequence>
<dbReference type="AlphaFoldDB" id="A0A1F8ES17"/>
<name>A0A1F8ES17_9BACT</name>
<organism evidence="1 2">
    <name type="scientific">Candidatus Yanofskybacteria bacterium RIFCSPHIGHO2_01_FULL_44_17</name>
    <dbReference type="NCBI Taxonomy" id="1802668"/>
    <lineage>
        <taxon>Bacteria</taxon>
        <taxon>Candidatus Yanofskyibacteriota</taxon>
    </lineage>
</organism>
<protein>
    <submittedName>
        <fullName evidence="1">Uncharacterized protein</fullName>
    </submittedName>
</protein>
<comment type="caution">
    <text evidence="1">The sequence shown here is derived from an EMBL/GenBank/DDBJ whole genome shotgun (WGS) entry which is preliminary data.</text>
</comment>
<accession>A0A1F8ES17</accession>
<gene>
    <name evidence="1" type="ORF">A2831_02155</name>
</gene>